<accession>A0A7K6WWQ4</accession>
<proteinExistence type="predicted"/>
<keyword evidence="4" id="KW-1185">Reference proteome</keyword>
<evidence type="ECO:0000256" key="1">
    <source>
        <dbReference type="ARBA" id="ARBA00023157"/>
    </source>
</evidence>
<evidence type="ECO:0000313" key="4">
    <source>
        <dbReference type="Proteomes" id="UP000516988"/>
    </source>
</evidence>
<feature type="non-terminal residue" evidence="3">
    <location>
        <position position="1"/>
    </location>
</feature>
<dbReference type="Pfam" id="PF01826">
    <property type="entry name" value="TIL"/>
    <property type="match status" value="1"/>
</dbReference>
<organism evidence="3 4">
    <name type="scientific">Steatornis caripensis</name>
    <name type="common">Oilbird</name>
    <dbReference type="NCBI Taxonomy" id="48435"/>
    <lineage>
        <taxon>Eukaryota</taxon>
        <taxon>Metazoa</taxon>
        <taxon>Chordata</taxon>
        <taxon>Craniata</taxon>
        <taxon>Vertebrata</taxon>
        <taxon>Euteleostomi</taxon>
        <taxon>Archelosauria</taxon>
        <taxon>Archosauria</taxon>
        <taxon>Dinosauria</taxon>
        <taxon>Saurischia</taxon>
        <taxon>Theropoda</taxon>
        <taxon>Coelurosauria</taxon>
        <taxon>Aves</taxon>
        <taxon>Neognathae</taxon>
        <taxon>Neoaves</taxon>
        <taxon>Strisores</taxon>
        <taxon>Caprimulgiformes</taxon>
        <taxon>Steatornithidae</taxon>
        <taxon>Steatornis</taxon>
    </lineage>
</organism>
<evidence type="ECO:0000313" key="3">
    <source>
        <dbReference type="EMBL" id="NWX51834.1"/>
    </source>
</evidence>
<protein>
    <submittedName>
        <fullName evidence="3">SSPO protein</fullName>
    </submittedName>
</protein>
<dbReference type="InterPro" id="IPR002919">
    <property type="entry name" value="TIL_dom"/>
</dbReference>
<feature type="domain" description="TIL" evidence="2">
    <location>
        <begin position="21"/>
        <end position="77"/>
    </location>
</feature>
<keyword evidence="1" id="KW-1015">Disulfide bond</keyword>
<dbReference type="FunFam" id="2.10.25.10:FF:000674">
    <property type="entry name" value="Mucin-2"/>
    <property type="match status" value="1"/>
</dbReference>
<dbReference type="AlphaFoldDB" id="A0A7K6WWQ4"/>
<dbReference type="OrthoDB" id="6132182at2759"/>
<evidence type="ECO:0000259" key="2">
    <source>
        <dbReference type="Pfam" id="PF01826"/>
    </source>
</evidence>
<reference evidence="3 4" key="1">
    <citation type="submission" date="2019-09" db="EMBL/GenBank/DDBJ databases">
        <title>Bird 10,000 Genomes (B10K) Project - Family phase.</title>
        <authorList>
            <person name="Zhang G."/>
        </authorList>
    </citation>
    <scope>NUCLEOTIDE SEQUENCE [LARGE SCALE GENOMIC DNA]</scope>
    <source>
        <strain evidence="3">OUT-0004</strain>
    </source>
</reference>
<feature type="non-terminal residue" evidence="3">
    <location>
        <position position="77"/>
    </location>
</feature>
<comment type="caution">
    <text evidence="3">The sequence shown here is derived from an EMBL/GenBank/DDBJ whole genome shotgun (WGS) entry which is preliminary data.</text>
</comment>
<name>A0A7K6WWQ4_STECA</name>
<dbReference type="Proteomes" id="UP000516988">
    <property type="component" value="Unassembled WGS sequence"/>
</dbReference>
<dbReference type="EMBL" id="VZSC01018364">
    <property type="protein sequence ID" value="NWX51834.1"/>
    <property type="molecule type" value="Genomic_DNA"/>
</dbReference>
<dbReference type="InterPro" id="IPR036084">
    <property type="entry name" value="Ser_inhib-like_sf"/>
</dbReference>
<dbReference type="CDD" id="cd19941">
    <property type="entry name" value="TIL"/>
    <property type="match status" value="1"/>
</dbReference>
<sequence length="77" mass="7519">GPGSDAPVGDVPVLVRAAVPCSGGQLYLECGRPCGRTCAELRPDGAADCPDLPELCVPGCGCPAGLVLSDGGLCVPP</sequence>
<dbReference type="Gene3D" id="2.10.25.10">
    <property type="entry name" value="Laminin"/>
    <property type="match status" value="1"/>
</dbReference>
<dbReference type="SUPFAM" id="SSF57567">
    <property type="entry name" value="Serine protease inhibitors"/>
    <property type="match status" value="1"/>
</dbReference>
<gene>
    <name evidence="3" type="primary">Sspo_2</name>
    <name evidence="3" type="ORF">STECAR_R16198</name>
</gene>